<dbReference type="Proteomes" id="UP001295423">
    <property type="component" value="Unassembled WGS sequence"/>
</dbReference>
<evidence type="ECO:0000313" key="8">
    <source>
        <dbReference type="EMBL" id="CAJ1939658.1"/>
    </source>
</evidence>
<keyword evidence="5 6" id="KW-0472">Membrane</keyword>
<keyword evidence="2" id="KW-0813">Transport</keyword>
<evidence type="ECO:0000256" key="5">
    <source>
        <dbReference type="ARBA" id="ARBA00023136"/>
    </source>
</evidence>
<evidence type="ECO:0000256" key="1">
    <source>
        <dbReference type="ARBA" id="ARBA00004370"/>
    </source>
</evidence>
<reference evidence="8" key="1">
    <citation type="submission" date="2023-08" db="EMBL/GenBank/DDBJ databases">
        <authorList>
            <person name="Audoor S."/>
            <person name="Bilcke G."/>
        </authorList>
    </citation>
    <scope>NUCLEOTIDE SEQUENCE</scope>
</reference>
<dbReference type="PROSITE" id="PS51847">
    <property type="entry name" value="SMP"/>
    <property type="match status" value="1"/>
</dbReference>
<evidence type="ECO:0000256" key="4">
    <source>
        <dbReference type="ARBA" id="ARBA00023121"/>
    </source>
</evidence>
<keyword evidence="6" id="KW-1133">Transmembrane helix</keyword>
<dbReference type="GO" id="GO:0008289">
    <property type="term" value="F:lipid binding"/>
    <property type="evidence" value="ECO:0007669"/>
    <property type="project" value="UniProtKB-KW"/>
</dbReference>
<keyword evidence="3" id="KW-0445">Lipid transport</keyword>
<dbReference type="GO" id="GO:0016020">
    <property type="term" value="C:membrane"/>
    <property type="evidence" value="ECO:0007669"/>
    <property type="project" value="UniProtKB-SubCell"/>
</dbReference>
<evidence type="ECO:0000259" key="7">
    <source>
        <dbReference type="PROSITE" id="PS51847"/>
    </source>
</evidence>
<evidence type="ECO:0000256" key="3">
    <source>
        <dbReference type="ARBA" id="ARBA00023055"/>
    </source>
</evidence>
<gene>
    <name evidence="8" type="ORF">CYCCA115_LOCUS6683</name>
</gene>
<dbReference type="InterPro" id="IPR031468">
    <property type="entry name" value="SMP_LBD"/>
</dbReference>
<feature type="domain" description="SMP-LTD" evidence="7">
    <location>
        <begin position="210"/>
        <end position="387"/>
    </location>
</feature>
<evidence type="ECO:0000256" key="6">
    <source>
        <dbReference type="SAM" id="Phobius"/>
    </source>
</evidence>
<dbReference type="GO" id="GO:0005783">
    <property type="term" value="C:endoplasmic reticulum"/>
    <property type="evidence" value="ECO:0007669"/>
    <property type="project" value="TreeGrafter"/>
</dbReference>
<keyword evidence="6" id="KW-0812">Transmembrane</keyword>
<evidence type="ECO:0000256" key="2">
    <source>
        <dbReference type="ARBA" id="ARBA00022448"/>
    </source>
</evidence>
<dbReference type="PANTHER" id="PTHR10774">
    <property type="entry name" value="EXTENDED SYNAPTOTAGMIN-RELATED"/>
    <property type="match status" value="1"/>
</dbReference>
<organism evidence="8 9">
    <name type="scientific">Cylindrotheca closterium</name>
    <dbReference type="NCBI Taxonomy" id="2856"/>
    <lineage>
        <taxon>Eukaryota</taxon>
        <taxon>Sar</taxon>
        <taxon>Stramenopiles</taxon>
        <taxon>Ochrophyta</taxon>
        <taxon>Bacillariophyta</taxon>
        <taxon>Bacillariophyceae</taxon>
        <taxon>Bacillariophycidae</taxon>
        <taxon>Bacillariales</taxon>
        <taxon>Bacillariaceae</taxon>
        <taxon>Cylindrotheca</taxon>
    </lineage>
</organism>
<keyword evidence="9" id="KW-1185">Reference proteome</keyword>
<comment type="caution">
    <text evidence="8">The sequence shown here is derived from an EMBL/GenBank/DDBJ whole genome shotgun (WGS) entry which is preliminary data.</text>
</comment>
<dbReference type="AlphaFoldDB" id="A0AAD2CMP8"/>
<accession>A0AAD2CMP8</accession>
<name>A0AAD2CMP8_9STRA</name>
<dbReference type="PANTHER" id="PTHR10774:SF190">
    <property type="entry name" value="C2 CALCIUM_LIPID-BINDING ENDONUCLEASE_EXONUCLEASE_PHOSPHATASE-RELATED"/>
    <property type="match status" value="1"/>
</dbReference>
<sequence length="452" mass="50549">MRKDPPVAFVNGFGCRTLSRRSHHNQYSEPETLLFHHSSRHGSSPQWSRGLYSPSLHSRHHQHNANIFRGNQPSPVLHSVNPLLAAIDLTSTAVVYRGFGFFSLLVSFLVGGLFFSSILAGLTAITAIGKRNALEVLSIVRLVVSNVWGLFVASLQEFRKALRLDGKWQWKSAWMVLKSKLLETRQVAQDGVNAVKSQAKFYAAAVGVPGLIPIQYLLDRLMPYTIASAMEEALKDALNNLKGNPQIRAIQLASFESGTKAPQLTASRAYELENAIAFDLDMVWKSNLAFTLNITPKLLWIKIPVSIQNLVFKGCVRVQLTPLTKKPPGFGAILVSFPEVPVIDMDIQVAGGQITKVPWLRKEIENEIAKAVKDEFLWPKRVVIPSAPNSLSRKQLLELQQEDKDPFRLAELAQESEQPILKEYMESCKPDQKSLLSNLKIMVRPEKEEKKG</sequence>
<feature type="transmembrane region" description="Helical" evidence="6">
    <location>
        <begin position="99"/>
        <end position="122"/>
    </location>
</feature>
<comment type="subcellular location">
    <subcellularLocation>
        <location evidence="1">Membrane</location>
    </subcellularLocation>
</comment>
<keyword evidence="4" id="KW-0446">Lipid-binding</keyword>
<dbReference type="InterPro" id="IPR045050">
    <property type="entry name" value="Synaptotagmin_plant"/>
</dbReference>
<evidence type="ECO:0000313" key="9">
    <source>
        <dbReference type="Proteomes" id="UP001295423"/>
    </source>
</evidence>
<dbReference type="GO" id="GO:0006869">
    <property type="term" value="P:lipid transport"/>
    <property type="evidence" value="ECO:0007669"/>
    <property type="project" value="UniProtKB-KW"/>
</dbReference>
<dbReference type="EMBL" id="CAKOGP040000824">
    <property type="protein sequence ID" value="CAJ1939658.1"/>
    <property type="molecule type" value="Genomic_DNA"/>
</dbReference>
<proteinExistence type="predicted"/>
<protein>
    <recommendedName>
        <fullName evidence="7">SMP-LTD domain-containing protein</fullName>
    </recommendedName>
</protein>